<evidence type="ECO:0000313" key="2">
    <source>
        <dbReference type="EMBL" id="PCH35582.1"/>
    </source>
</evidence>
<sequence length="225" mass="24812">MSLDASRSDFGLSSETTHSSDIIFALDVISACTTNLIKELQRYTPPADSRALGATIPFYRPVAYDMLGLSLSIAHRATWLSSVLLGDFHNADVKYPHDRHTSWEAARTTTAVLFQALGNVRCGLEKDGQGTMEDEIMISQGFCLHDLLPDPKKIPTAFPDKKITRRPPVPPPNNVAIFSKSAPDEDTTLIEDASAGHQTFSKRKRNITDDGDSARADTKRVRRNV</sequence>
<feature type="compositionally biased region" description="Basic and acidic residues" evidence="1">
    <location>
        <begin position="206"/>
        <end position="219"/>
    </location>
</feature>
<evidence type="ECO:0000256" key="1">
    <source>
        <dbReference type="SAM" id="MobiDB-lite"/>
    </source>
</evidence>
<dbReference type="Proteomes" id="UP000218811">
    <property type="component" value="Unassembled WGS sequence"/>
</dbReference>
<protein>
    <submittedName>
        <fullName evidence="2">Uncharacterized protein</fullName>
    </submittedName>
</protein>
<gene>
    <name evidence="2" type="ORF">WOLCODRAFT_156283</name>
</gene>
<dbReference type="AlphaFoldDB" id="A0A2H3J027"/>
<accession>A0A2H3J027</accession>
<evidence type="ECO:0000313" key="3">
    <source>
        <dbReference type="Proteomes" id="UP000218811"/>
    </source>
</evidence>
<keyword evidence="3" id="KW-1185">Reference proteome</keyword>
<organism evidence="2 3">
    <name type="scientific">Wolfiporia cocos (strain MD-104)</name>
    <name type="common">Brown rot fungus</name>
    <dbReference type="NCBI Taxonomy" id="742152"/>
    <lineage>
        <taxon>Eukaryota</taxon>
        <taxon>Fungi</taxon>
        <taxon>Dikarya</taxon>
        <taxon>Basidiomycota</taxon>
        <taxon>Agaricomycotina</taxon>
        <taxon>Agaricomycetes</taxon>
        <taxon>Polyporales</taxon>
        <taxon>Phaeolaceae</taxon>
        <taxon>Wolfiporia</taxon>
    </lineage>
</organism>
<feature type="region of interest" description="Disordered" evidence="1">
    <location>
        <begin position="193"/>
        <end position="225"/>
    </location>
</feature>
<reference evidence="2 3" key="1">
    <citation type="journal article" date="2012" name="Science">
        <title>The Paleozoic origin of enzymatic lignin decomposition reconstructed from 31 fungal genomes.</title>
        <authorList>
            <person name="Floudas D."/>
            <person name="Binder M."/>
            <person name="Riley R."/>
            <person name="Barry K."/>
            <person name="Blanchette R.A."/>
            <person name="Henrissat B."/>
            <person name="Martinez A.T."/>
            <person name="Otillar R."/>
            <person name="Spatafora J.W."/>
            <person name="Yadav J.S."/>
            <person name="Aerts A."/>
            <person name="Benoit I."/>
            <person name="Boyd A."/>
            <person name="Carlson A."/>
            <person name="Copeland A."/>
            <person name="Coutinho P.M."/>
            <person name="de Vries R.P."/>
            <person name="Ferreira P."/>
            <person name="Findley K."/>
            <person name="Foster B."/>
            <person name="Gaskell J."/>
            <person name="Glotzer D."/>
            <person name="Gorecki P."/>
            <person name="Heitman J."/>
            <person name="Hesse C."/>
            <person name="Hori C."/>
            <person name="Igarashi K."/>
            <person name="Jurgens J.A."/>
            <person name="Kallen N."/>
            <person name="Kersten P."/>
            <person name="Kohler A."/>
            <person name="Kuees U."/>
            <person name="Kumar T.K.A."/>
            <person name="Kuo A."/>
            <person name="LaButti K."/>
            <person name="Larrondo L.F."/>
            <person name="Lindquist E."/>
            <person name="Ling A."/>
            <person name="Lombard V."/>
            <person name="Lucas S."/>
            <person name="Lundell T."/>
            <person name="Martin R."/>
            <person name="McLaughlin D.J."/>
            <person name="Morgenstern I."/>
            <person name="Morin E."/>
            <person name="Murat C."/>
            <person name="Nagy L.G."/>
            <person name="Nolan M."/>
            <person name="Ohm R.A."/>
            <person name="Patyshakuliyeva A."/>
            <person name="Rokas A."/>
            <person name="Ruiz-Duenas F.J."/>
            <person name="Sabat G."/>
            <person name="Salamov A."/>
            <person name="Samejima M."/>
            <person name="Schmutz J."/>
            <person name="Slot J.C."/>
            <person name="St John F."/>
            <person name="Stenlid J."/>
            <person name="Sun H."/>
            <person name="Sun S."/>
            <person name="Syed K."/>
            <person name="Tsang A."/>
            <person name="Wiebenga A."/>
            <person name="Young D."/>
            <person name="Pisabarro A."/>
            <person name="Eastwood D.C."/>
            <person name="Martin F."/>
            <person name="Cullen D."/>
            <person name="Grigoriev I.V."/>
            <person name="Hibbett D.S."/>
        </authorList>
    </citation>
    <scope>NUCLEOTIDE SEQUENCE [LARGE SCALE GENOMIC DNA]</scope>
    <source>
        <strain evidence="2 3">MD-104</strain>
    </source>
</reference>
<dbReference type="EMBL" id="KB467854">
    <property type="protein sequence ID" value="PCH35582.1"/>
    <property type="molecule type" value="Genomic_DNA"/>
</dbReference>
<proteinExistence type="predicted"/>
<name>A0A2H3J027_WOLCO</name>